<dbReference type="PANTHER" id="PTHR43289:SF6">
    <property type="entry name" value="SERINE_THREONINE-PROTEIN KINASE NEKL-3"/>
    <property type="match status" value="1"/>
</dbReference>
<dbReference type="InterPro" id="IPR008271">
    <property type="entry name" value="Ser/Thr_kinase_AS"/>
</dbReference>
<dbReference type="SUPFAM" id="SSF50370">
    <property type="entry name" value="Ricin B-like lectins"/>
    <property type="match status" value="1"/>
</dbReference>
<feature type="binding site" evidence="9">
    <location>
        <position position="40"/>
    </location>
    <ligand>
        <name>ATP</name>
        <dbReference type="ChEBI" id="CHEBI:30616"/>
    </ligand>
</feature>
<proteinExistence type="predicted"/>
<evidence type="ECO:0000256" key="3">
    <source>
        <dbReference type="ARBA" id="ARBA00022679"/>
    </source>
</evidence>
<dbReference type="Pfam" id="PF00069">
    <property type="entry name" value="Pkinase"/>
    <property type="match status" value="1"/>
</dbReference>
<evidence type="ECO:0000313" key="14">
    <source>
        <dbReference type="Proteomes" id="UP000317043"/>
    </source>
</evidence>
<keyword evidence="11" id="KW-0472">Membrane</keyword>
<dbReference type="SUPFAM" id="SSF56112">
    <property type="entry name" value="Protein kinase-like (PK-like)"/>
    <property type="match status" value="1"/>
</dbReference>
<comment type="caution">
    <text evidence="13">The sequence shown here is derived from an EMBL/GenBank/DDBJ whole genome shotgun (WGS) entry which is preliminary data.</text>
</comment>
<evidence type="ECO:0000256" key="9">
    <source>
        <dbReference type="PROSITE-ProRule" id="PRU10141"/>
    </source>
</evidence>
<dbReference type="InParanoid" id="A0A543B2J7"/>
<feature type="region of interest" description="Disordered" evidence="10">
    <location>
        <begin position="349"/>
        <end position="382"/>
    </location>
</feature>
<feature type="domain" description="Protein kinase" evidence="12">
    <location>
        <begin position="11"/>
        <end position="277"/>
    </location>
</feature>
<dbReference type="PROSITE" id="PS50231">
    <property type="entry name" value="RICIN_B_LECTIN"/>
    <property type="match status" value="1"/>
</dbReference>
<dbReference type="SMART" id="SM00220">
    <property type="entry name" value="S_TKc"/>
    <property type="match status" value="1"/>
</dbReference>
<dbReference type="PROSITE" id="PS00107">
    <property type="entry name" value="PROTEIN_KINASE_ATP"/>
    <property type="match status" value="1"/>
</dbReference>
<dbReference type="PANTHER" id="PTHR43289">
    <property type="entry name" value="MITOGEN-ACTIVATED PROTEIN KINASE KINASE KINASE 20-RELATED"/>
    <property type="match status" value="1"/>
</dbReference>
<dbReference type="GO" id="GO:0005524">
    <property type="term" value="F:ATP binding"/>
    <property type="evidence" value="ECO:0007669"/>
    <property type="project" value="UniProtKB-UniRule"/>
</dbReference>
<evidence type="ECO:0000259" key="12">
    <source>
        <dbReference type="PROSITE" id="PS50011"/>
    </source>
</evidence>
<dbReference type="InterPro" id="IPR000719">
    <property type="entry name" value="Prot_kinase_dom"/>
</dbReference>
<evidence type="ECO:0000256" key="4">
    <source>
        <dbReference type="ARBA" id="ARBA00022741"/>
    </source>
</evidence>
<dbReference type="CDD" id="cd14014">
    <property type="entry name" value="STKc_PknB_like"/>
    <property type="match status" value="1"/>
</dbReference>
<dbReference type="RefSeq" id="WP_170183435.1">
    <property type="nucleotide sequence ID" value="NZ_JBHTGS010000002.1"/>
</dbReference>
<dbReference type="Proteomes" id="UP000317043">
    <property type="component" value="Unassembled WGS sequence"/>
</dbReference>
<evidence type="ECO:0000256" key="5">
    <source>
        <dbReference type="ARBA" id="ARBA00022777"/>
    </source>
</evidence>
<dbReference type="GO" id="GO:0045717">
    <property type="term" value="P:negative regulation of fatty acid biosynthetic process"/>
    <property type="evidence" value="ECO:0007669"/>
    <property type="project" value="UniProtKB-ARBA"/>
</dbReference>
<sequence>MRNGDVLKDRYRLERRIGTGGMSEVWEAVDLTLHRTVAIKVLHPALAADPAFRERFIREARTLASLNAPGLIDLYDACEETAPDGTTLSYLVMELVDGQPLSQVLAQHGRLNASTTASILRQCATALQAAHGAGIVHRDIKPANILIGASGEVTVIDFGIARTHGHSALTSAGSVIGTVDYASPEQLRGDHLTPASDVYSLGIVGYECLAGRPPFYGESTPAIISAQLNQPPPPLPEDVPSALADIIAVMLSKDPAHRFASATELTQALDAPGEPRTTRTMSVGMATIPPPATALIDREESEPDEPQPDGSSVDQLLRRRTMTTVAVTLGVVVVIAAAAIFAFTLGQNSGNQAAQDDPTSASPTSPSPSPSPTGPDSPATSMLANAHSGQCVSITEWFLFTYTELVDCSTAARFEFIPSPSADDVFKIVWESSGDTCLNWTYGGAEVEPGTCDFNTAWKLNWIESTDEVDVWQIQSVSNGNYCLALGSDGPQGQECTEDANQQWHTEAARQATG</sequence>
<evidence type="ECO:0000256" key="11">
    <source>
        <dbReference type="SAM" id="Phobius"/>
    </source>
</evidence>
<feature type="compositionally biased region" description="Pro residues" evidence="10">
    <location>
        <begin position="365"/>
        <end position="375"/>
    </location>
</feature>
<keyword evidence="11" id="KW-1133">Transmembrane helix</keyword>
<evidence type="ECO:0000256" key="10">
    <source>
        <dbReference type="SAM" id="MobiDB-lite"/>
    </source>
</evidence>
<keyword evidence="6 9" id="KW-0067">ATP-binding</keyword>
<dbReference type="InterPro" id="IPR017441">
    <property type="entry name" value="Protein_kinase_ATP_BS"/>
</dbReference>
<dbReference type="Gene3D" id="2.80.10.50">
    <property type="match status" value="1"/>
</dbReference>
<keyword evidence="2 13" id="KW-0723">Serine/threonine-protein kinase</keyword>
<keyword evidence="14" id="KW-1185">Reference proteome</keyword>
<comment type="catalytic activity">
    <reaction evidence="8">
        <text>L-seryl-[protein] + ATP = O-phospho-L-seryl-[protein] + ADP + H(+)</text>
        <dbReference type="Rhea" id="RHEA:17989"/>
        <dbReference type="Rhea" id="RHEA-COMP:9863"/>
        <dbReference type="Rhea" id="RHEA-COMP:11604"/>
        <dbReference type="ChEBI" id="CHEBI:15378"/>
        <dbReference type="ChEBI" id="CHEBI:29999"/>
        <dbReference type="ChEBI" id="CHEBI:30616"/>
        <dbReference type="ChEBI" id="CHEBI:83421"/>
        <dbReference type="ChEBI" id="CHEBI:456216"/>
        <dbReference type="EC" id="2.7.11.1"/>
    </reaction>
</comment>
<dbReference type="InterPro" id="IPR011009">
    <property type="entry name" value="Kinase-like_dom_sf"/>
</dbReference>
<dbReference type="PROSITE" id="PS50011">
    <property type="entry name" value="PROTEIN_KINASE_DOM"/>
    <property type="match status" value="1"/>
</dbReference>
<comment type="catalytic activity">
    <reaction evidence="7">
        <text>L-threonyl-[protein] + ATP = O-phospho-L-threonyl-[protein] + ADP + H(+)</text>
        <dbReference type="Rhea" id="RHEA:46608"/>
        <dbReference type="Rhea" id="RHEA-COMP:11060"/>
        <dbReference type="Rhea" id="RHEA-COMP:11605"/>
        <dbReference type="ChEBI" id="CHEBI:15378"/>
        <dbReference type="ChEBI" id="CHEBI:30013"/>
        <dbReference type="ChEBI" id="CHEBI:30616"/>
        <dbReference type="ChEBI" id="CHEBI:61977"/>
        <dbReference type="ChEBI" id="CHEBI:456216"/>
        <dbReference type="EC" id="2.7.11.1"/>
    </reaction>
</comment>
<dbReference type="PROSITE" id="PS00108">
    <property type="entry name" value="PROTEIN_KINASE_ST"/>
    <property type="match status" value="1"/>
</dbReference>
<keyword evidence="11" id="KW-0812">Transmembrane</keyword>
<dbReference type="CDD" id="cd00161">
    <property type="entry name" value="beta-trefoil_Ricin-like"/>
    <property type="match status" value="1"/>
</dbReference>
<dbReference type="FunFam" id="3.30.200.20:FF:000035">
    <property type="entry name" value="Serine/threonine protein kinase Stk1"/>
    <property type="match status" value="1"/>
</dbReference>
<accession>A0A543B2J7</accession>
<dbReference type="EMBL" id="VFOW01000001">
    <property type="protein sequence ID" value="TQL79059.1"/>
    <property type="molecule type" value="Genomic_DNA"/>
</dbReference>
<dbReference type="EC" id="2.7.11.1" evidence="1"/>
<dbReference type="Gene3D" id="1.10.510.10">
    <property type="entry name" value="Transferase(Phosphotransferase) domain 1"/>
    <property type="match status" value="1"/>
</dbReference>
<dbReference type="GO" id="GO:0004674">
    <property type="term" value="F:protein serine/threonine kinase activity"/>
    <property type="evidence" value="ECO:0007669"/>
    <property type="project" value="UniProtKB-KW"/>
</dbReference>
<organism evidence="13 14">
    <name type="scientific">Stackebrandtia endophytica</name>
    <dbReference type="NCBI Taxonomy" id="1496996"/>
    <lineage>
        <taxon>Bacteria</taxon>
        <taxon>Bacillati</taxon>
        <taxon>Actinomycetota</taxon>
        <taxon>Actinomycetes</taxon>
        <taxon>Glycomycetales</taxon>
        <taxon>Glycomycetaceae</taxon>
        <taxon>Stackebrandtia</taxon>
    </lineage>
</organism>
<keyword evidence="5 13" id="KW-0418">Kinase</keyword>
<dbReference type="InterPro" id="IPR035992">
    <property type="entry name" value="Ricin_B-like_lectins"/>
</dbReference>
<evidence type="ECO:0000256" key="8">
    <source>
        <dbReference type="ARBA" id="ARBA00048679"/>
    </source>
</evidence>
<keyword evidence="3" id="KW-0808">Transferase</keyword>
<dbReference type="Gene3D" id="3.30.200.20">
    <property type="entry name" value="Phosphorylase Kinase, domain 1"/>
    <property type="match status" value="1"/>
</dbReference>
<evidence type="ECO:0000313" key="13">
    <source>
        <dbReference type="EMBL" id="TQL79059.1"/>
    </source>
</evidence>
<evidence type="ECO:0000256" key="7">
    <source>
        <dbReference type="ARBA" id="ARBA00047899"/>
    </source>
</evidence>
<protein>
    <recommendedName>
        <fullName evidence="1">non-specific serine/threonine protein kinase</fullName>
        <ecNumber evidence="1">2.7.11.1</ecNumber>
    </recommendedName>
</protein>
<feature type="transmembrane region" description="Helical" evidence="11">
    <location>
        <begin position="325"/>
        <end position="345"/>
    </location>
</feature>
<name>A0A543B2J7_9ACTN</name>
<dbReference type="AlphaFoldDB" id="A0A543B2J7"/>
<evidence type="ECO:0000256" key="6">
    <source>
        <dbReference type="ARBA" id="ARBA00022840"/>
    </source>
</evidence>
<evidence type="ECO:0000256" key="1">
    <source>
        <dbReference type="ARBA" id="ARBA00012513"/>
    </source>
</evidence>
<feature type="region of interest" description="Disordered" evidence="10">
    <location>
        <begin position="494"/>
        <end position="514"/>
    </location>
</feature>
<feature type="region of interest" description="Disordered" evidence="10">
    <location>
        <begin position="264"/>
        <end position="287"/>
    </location>
</feature>
<gene>
    <name evidence="13" type="ORF">FB566_4660</name>
</gene>
<reference evidence="13 14" key="1">
    <citation type="submission" date="2019-06" db="EMBL/GenBank/DDBJ databases">
        <title>Sequencing the genomes of 1000 actinobacteria strains.</title>
        <authorList>
            <person name="Klenk H.-P."/>
        </authorList>
    </citation>
    <scope>NUCLEOTIDE SEQUENCE [LARGE SCALE GENOMIC DNA]</scope>
    <source>
        <strain evidence="13 14">DSM 45928</strain>
    </source>
</reference>
<evidence type="ECO:0000256" key="2">
    <source>
        <dbReference type="ARBA" id="ARBA00022527"/>
    </source>
</evidence>
<dbReference type="FunFam" id="1.10.510.10:FF:000021">
    <property type="entry name" value="Serine/threonine protein kinase"/>
    <property type="match status" value="1"/>
</dbReference>
<keyword evidence="4 9" id="KW-0547">Nucleotide-binding</keyword>